<reference evidence="2 3" key="1">
    <citation type="journal article" date="2018" name="Nat. Genet.">
        <title>Extensive intraspecific gene order and gene structural variations between Mo17 and other maize genomes.</title>
        <authorList>
            <person name="Sun S."/>
            <person name="Zhou Y."/>
            <person name="Chen J."/>
            <person name="Shi J."/>
            <person name="Zhao H."/>
            <person name="Zhao H."/>
            <person name="Song W."/>
            <person name="Zhang M."/>
            <person name="Cui Y."/>
            <person name="Dong X."/>
            <person name="Liu H."/>
            <person name="Ma X."/>
            <person name="Jiao Y."/>
            <person name="Wang B."/>
            <person name="Wei X."/>
            <person name="Stein J.C."/>
            <person name="Glaubitz J.C."/>
            <person name="Lu F."/>
            <person name="Yu G."/>
            <person name="Liang C."/>
            <person name="Fengler K."/>
            <person name="Li B."/>
            <person name="Rafalski A."/>
            <person name="Schnable P.S."/>
            <person name="Ware D.H."/>
            <person name="Buckler E.S."/>
            <person name="Lai J."/>
        </authorList>
    </citation>
    <scope>NUCLEOTIDE SEQUENCE [LARGE SCALE GENOMIC DNA]</scope>
    <source>
        <strain evidence="3">cv. Missouri 17</strain>
        <tissue evidence="2">Seedling</tissue>
    </source>
</reference>
<sequence length="41" mass="4844">MLMDKFPTLFWTPCATHYLDLMLKVIGKINEFSGSLLKQRR</sequence>
<protein>
    <recommendedName>
        <fullName evidence="1">DUF659 domain-containing protein</fullName>
    </recommendedName>
</protein>
<dbReference type="EMBL" id="NCVQ01000004">
    <property type="protein sequence ID" value="PWZ31250.1"/>
    <property type="molecule type" value="Genomic_DNA"/>
</dbReference>
<dbReference type="AlphaFoldDB" id="A0A3L6FEB6"/>
<proteinExistence type="predicted"/>
<comment type="caution">
    <text evidence="2">The sequence shown here is derived from an EMBL/GenBank/DDBJ whole genome shotgun (WGS) entry which is preliminary data.</text>
</comment>
<dbReference type="Pfam" id="PF04937">
    <property type="entry name" value="DUF659"/>
    <property type="match status" value="1"/>
</dbReference>
<dbReference type="InterPro" id="IPR007021">
    <property type="entry name" value="DUF659"/>
</dbReference>
<evidence type="ECO:0000313" key="2">
    <source>
        <dbReference type="EMBL" id="PWZ31250.1"/>
    </source>
</evidence>
<feature type="domain" description="DUF659" evidence="1">
    <location>
        <begin position="1"/>
        <end position="38"/>
    </location>
</feature>
<evidence type="ECO:0000313" key="3">
    <source>
        <dbReference type="Proteomes" id="UP000251960"/>
    </source>
</evidence>
<organism evidence="2 3">
    <name type="scientific">Zea mays</name>
    <name type="common">Maize</name>
    <dbReference type="NCBI Taxonomy" id="4577"/>
    <lineage>
        <taxon>Eukaryota</taxon>
        <taxon>Viridiplantae</taxon>
        <taxon>Streptophyta</taxon>
        <taxon>Embryophyta</taxon>
        <taxon>Tracheophyta</taxon>
        <taxon>Spermatophyta</taxon>
        <taxon>Magnoliopsida</taxon>
        <taxon>Liliopsida</taxon>
        <taxon>Poales</taxon>
        <taxon>Poaceae</taxon>
        <taxon>PACMAD clade</taxon>
        <taxon>Panicoideae</taxon>
        <taxon>Andropogonodae</taxon>
        <taxon>Andropogoneae</taxon>
        <taxon>Tripsacinae</taxon>
        <taxon>Zea</taxon>
    </lineage>
</organism>
<accession>A0A3L6FEB6</accession>
<dbReference type="Proteomes" id="UP000251960">
    <property type="component" value="Chromosome 3"/>
</dbReference>
<evidence type="ECO:0000259" key="1">
    <source>
        <dbReference type="Pfam" id="PF04937"/>
    </source>
</evidence>
<name>A0A3L6FEB6_MAIZE</name>
<gene>
    <name evidence="2" type="ORF">Zm00014a_022501</name>
</gene>